<dbReference type="SUPFAM" id="SSF53448">
    <property type="entry name" value="Nucleotide-diphospho-sugar transferases"/>
    <property type="match status" value="1"/>
</dbReference>
<proteinExistence type="predicted"/>
<dbReference type="Pfam" id="PF00535">
    <property type="entry name" value="Glycos_transf_2"/>
    <property type="match status" value="1"/>
</dbReference>
<dbReference type="PANTHER" id="PTHR43179">
    <property type="entry name" value="RHAMNOSYLTRANSFERASE WBBL"/>
    <property type="match status" value="1"/>
</dbReference>
<reference evidence="2 3" key="1">
    <citation type="journal article" date="2016" name="Nat. Commun.">
        <title>Thousands of microbial genomes shed light on interconnected biogeochemical processes in an aquifer system.</title>
        <authorList>
            <person name="Anantharaman K."/>
            <person name="Brown C.T."/>
            <person name="Hug L.A."/>
            <person name="Sharon I."/>
            <person name="Castelle C.J."/>
            <person name="Probst A.J."/>
            <person name="Thomas B.C."/>
            <person name="Singh A."/>
            <person name="Wilkins M.J."/>
            <person name="Karaoz U."/>
            <person name="Brodie E.L."/>
            <person name="Williams K.H."/>
            <person name="Hubbard S.S."/>
            <person name="Banfield J.F."/>
        </authorList>
    </citation>
    <scope>NUCLEOTIDE SEQUENCE [LARGE SCALE GENOMIC DNA]</scope>
    <source>
        <strain evidence="3">RIFCSPLOWO2_12_FULL_64_10</strain>
    </source>
</reference>
<evidence type="ECO:0000313" key="2">
    <source>
        <dbReference type="EMBL" id="OGG46548.1"/>
    </source>
</evidence>
<organism evidence="2 3">
    <name type="scientific">Handelsmanbacteria sp. (strain RIFCSPLOWO2_12_FULL_64_10)</name>
    <dbReference type="NCBI Taxonomy" id="1817868"/>
    <lineage>
        <taxon>Bacteria</taxon>
        <taxon>Candidatus Handelsmaniibacteriota</taxon>
    </lineage>
</organism>
<name>A0A1F6CBF2_HANXR</name>
<dbReference type="Gene3D" id="3.90.550.10">
    <property type="entry name" value="Spore Coat Polysaccharide Biosynthesis Protein SpsA, Chain A"/>
    <property type="match status" value="1"/>
</dbReference>
<gene>
    <name evidence="2" type="ORF">A3F84_18650</name>
</gene>
<evidence type="ECO:0000313" key="3">
    <source>
        <dbReference type="Proteomes" id="UP000178606"/>
    </source>
</evidence>
<dbReference type="InterPro" id="IPR029044">
    <property type="entry name" value="Nucleotide-diphossugar_trans"/>
</dbReference>
<evidence type="ECO:0000259" key="1">
    <source>
        <dbReference type="Pfam" id="PF00535"/>
    </source>
</evidence>
<accession>A0A1F6CBF2</accession>
<feature type="domain" description="Glycosyltransferase 2-like" evidence="1">
    <location>
        <begin position="15"/>
        <end position="137"/>
    </location>
</feature>
<dbReference type="EMBL" id="MFKF01000303">
    <property type="protein sequence ID" value="OGG46548.1"/>
    <property type="molecule type" value="Genomic_DNA"/>
</dbReference>
<dbReference type="InterPro" id="IPR001173">
    <property type="entry name" value="Glyco_trans_2-like"/>
</dbReference>
<dbReference type="PANTHER" id="PTHR43179:SF7">
    <property type="entry name" value="RHAMNOSYLTRANSFERASE WBBL"/>
    <property type="match status" value="1"/>
</dbReference>
<dbReference type="Proteomes" id="UP000178606">
    <property type="component" value="Unassembled WGS sequence"/>
</dbReference>
<dbReference type="CDD" id="cd04186">
    <property type="entry name" value="GT_2_like_c"/>
    <property type="match status" value="1"/>
</dbReference>
<comment type="caution">
    <text evidence="2">The sequence shown here is derived from an EMBL/GenBank/DDBJ whole genome shotgun (WGS) entry which is preliminary data.</text>
</comment>
<dbReference type="AlphaFoldDB" id="A0A1F6CBF2"/>
<sequence>MPPDARDRGSTPDVSVLIVTYQARAFIDHCLKAVKAQTGLTIETIVVDNASPDGTGDHIKRVHPDVSFTQADENSGFSAGVNRVARQAHGRHLLLLNPDTELRPDTASTLAAYLDTHPEVGAVGPRLANSDGTPQDAAFAYPSLLMHWLEFFPHPARLLHTRWNGRLDSRTDEPVEIDHPLGACMLIRRAAWDQVGPLDEGFFMYCEEVDWCMRARDAGWRIMQVPTTTVVHWSGASSKQNPESITYLYASRRRLHHKHRGALFRVAAAVITRMGLMQERRRLRQARTQGTDPTAVLRLEAVEQVLGGALL</sequence>
<protein>
    <recommendedName>
        <fullName evidence="1">Glycosyltransferase 2-like domain-containing protein</fullName>
    </recommendedName>
</protein>